<dbReference type="RefSeq" id="WP_104987680.1">
    <property type="nucleotide sequence ID" value="NZ_CP012673.1"/>
</dbReference>
<name>A0A2L0F3U0_SORCE</name>
<dbReference type="OrthoDB" id="5484726at2"/>
<dbReference type="InterPro" id="IPR004155">
    <property type="entry name" value="PBS_lyase_HEAT"/>
</dbReference>
<dbReference type="SMART" id="SM00567">
    <property type="entry name" value="EZ_HEAT"/>
    <property type="match status" value="7"/>
</dbReference>
<sequence length="728" mass="72741">MRFPAGIPRALGLAAALAATAITGPAAPQPRAGGSARAAQVAEERGAAAAAAAGAAPLRGSLGVPVAERLLSSSDPEARLRGIERLGTIGTEEAVSALVAAIEQGSPAARDLRARLEAVRALAPHARRDNVRQVLTRELTEGGASARGAAAPLGEVLRGTAALALARAGDKRALGALAAAIVQGGAAGEAAARALRAYPPESLQLLLGSRKRLEPALVGFLGELGDLRAIEALRPMLEGGDRAAQVAAARALARLGDEAALAKARAWIRKPEPRLLEAAAEILVYLGAPEAPDAVAALLASEAARLEGLRLAELAPSARLAPALARALPLLPEDARPRAVAALGRAGGAEAARQLRGLMEGDALATAAAFALATMPGAEARAALEAVIEGPRAAKDGALRRLALRAGVVRALALGDPPAPLEQRLLAALAAPRGSADRAVGAFGAVALGLRGAGDVAGACAPASCDRAAIHAAARGALARGDAALAELAPLFEALAAPGDPGAAPDAAAISAGVALLAEPRGGALATSRLAALAEAGGPLSPLAARALAARDDEVIRGRLKRLLAGSDPVVRAHVALGLGGDPMPDSVSLLARAYRFEDDPAVRRAIVRGLSRRAEVQRRRVLQMARDLDPDDGVRALARSALSGVEARPLDPPRGALATGVVWIAIVPNDPSAAASAASRAARLVRPDGLAVPVVADPDGVLLVPGVPPGVSSVLLAPAAPPGDAGP</sequence>
<accession>A0A2L0F3U0</accession>
<feature type="signal peptide" evidence="1">
    <location>
        <begin position="1"/>
        <end position="21"/>
    </location>
</feature>
<dbReference type="EMBL" id="CP012673">
    <property type="protein sequence ID" value="AUX46230.1"/>
    <property type="molecule type" value="Genomic_DNA"/>
</dbReference>
<dbReference type="Proteomes" id="UP000238348">
    <property type="component" value="Chromosome"/>
</dbReference>
<gene>
    <name evidence="2" type="ORF">SOCE26_077350</name>
</gene>
<evidence type="ECO:0000313" key="2">
    <source>
        <dbReference type="EMBL" id="AUX46230.1"/>
    </source>
</evidence>
<proteinExistence type="predicted"/>
<dbReference type="InterPro" id="IPR016024">
    <property type="entry name" value="ARM-type_fold"/>
</dbReference>
<reference evidence="2 3" key="1">
    <citation type="submission" date="2015-09" db="EMBL/GenBank/DDBJ databases">
        <title>Sorangium comparison.</title>
        <authorList>
            <person name="Zaburannyi N."/>
            <person name="Bunk B."/>
            <person name="Overmann J."/>
            <person name="Mueller R."/>
        </authorList>
    </citation>
    <scope>NUCLEOTIDE SEQUENCE [LARGE SCALE GENOMIC DNA]</scope>
    <source>
        <strain evidence="2 3">So ce26</strain>
    </source>
</reference>
<dbReference type="AlphaFoldDB" id="A0A2L0F3U0"/>
<dbReference type="InterPro" id="IPR011989">
    <property type="entry name" value="ARM-like"/>
</dbReference>
<evidence type="ECO:0000256" key="1">
    <source>
        <dbReference type="SAM" id="SignalP"/>
    </source>
</evidence>
<evidence type="ECO:0000313" key="3">
    <source>
        <dbReference type="Proteomes" id="UP000238348"/>
    </source>
</evidence>
<keyword evidence="1" id="KW-0732">Signal</keyword>
<dbReference type="SUPFAM" id="SSF48371">
    <property type="entry name" value="ARM repeat"/>
    <property type="match status" value="1"/>
</dbReference>
<dbReference type="Gene3D" id="1.25.10.10">
    <property type="entry name" value="Leucine-rich Repeat Variant"/>
    <property type="match status" value="1"/>
</dbReference>
<protein>
    <recommendedName>
        <fullName evidence="4">HEAT repeat domain-containing protein</fullName>
    </recommendedName>
</protein>
<feature type="chain" id="PRO_5014616841" description="HEAT repeat domain-containing protein" evidence="1">
    <location>
        <begin position="22"/>
        <end position="728"/>
    </location>
</feature>
<dbReference type="Pfam" id="PF13646">
    <property type="entry name" value="HEAT_2"/>
    <property type="match status" value="1"/>
</dbReference>
<organism evidence="2 3">
    <name type="scientific">Sorangium cellulosum</name>
    <name type="common">Polyangium cellulosum</name>
    <dbReference type="NCBI Taxonomy" id="56"/>
    <lineage>
        <taxon>Bacteria</taxon>
        <taxon>Pseudomonadati</taxon>
        <taxon>Myxococcota</taxon>
        <taxon>Polyangia</taxon>
        <taxon>Polyangiales</taxon>
        <taxon>Polyangiaceae</taxon>
        <taxon>Sorangium</taxon>
    </lineage>
</organism>
<evidence type="ECO:0008006" key="4">
    <source>
        <dbReference type="Google" id="ProtNLM"/>
    </source>
</evidence>